<accession>H0HY71</accession>
<keyword evidence="2" id="KW-1185">Reference proteome</keyword>
<organism evidence="1 2">
    <name type="scientific">Mesorhizobium alhagi CCNWXJ12-2</name>
    <dbReference type="NCBI Taxonomy" id="1107882"/>
    <lineage>
        <taxon>Bacteria</taxon>
        <taxon>Pseudomonadati</taxon>
        <taxon>Pseudomonadota</taxon>
        <taxon>Alphaproteobacteria</taxon>
        <taxon>Hyphomicrobiales</taxon>
        <taxon>Phyllobacteriaceae</taxon>
        <taxon>Allomesorhizobium</taxon>
    </lineage>
</organism>
<protein>
    <submittedName>
        <fullName evidence="1">Uncharacterized protein</fullName>
    </submittedName>
</protein>
<evidence type="ECO:0000313" key="1">
    <source>
        <dbReference type="EMBL" id="EHK54353.1"/>
    </source>
</evidence>
<proteinExistence type="predicted"/>
<dbReference type="AlphaFoldDB" id="H0HY71"/>
<reference evidence="1 2" key="1">
    <citation type="journal article" date="2012" name="J. Bacteriol.">
        <title>Draft Genome Sequence of Mesorhizobium alhagi CCNWXJ12-2T, a Novel Salt-Resistant Species Isolated from the Desert of Northwestern China.</title>
        <authorList>
            <person name="Zhou M."/>
            <person name="Chen W."/>
            <person name="Chen H."/>
            <person name="Wei G."/>
        </authorList>
    </citation>
    <scope>NUCLEOTIDE SEQUENCE [LARGE SCALE GENOMIC DNA]</scope>
    <source>
        <strain evidence="1 2">CCNWXJ12-2</strain>
    </source>
</reference>
<gene>
    <name evidence="1" type="ORF">MAXJ12_25748</name>
</gene>
<sequence>MGGGFEHRLAILEICVSPRVLQNDPLHAVHIRFPEDARVPALGRILGP</sequence>
<dbReference type="EMBL" id="AHAM01000215">
    <property type="protein sequence ID" value="EHK54353.1"/>
    <property type="molecule type" value="Genomic_DNA"/>
</dbReference>
<evidence type="ECO:0000313" key="2">
    <source>
        <dbReference type="Proteomes" id="UP000003250"/>
    </source>
</evidence>
<name>H0HY71_9HYPH</name>
<dbReference type="Proteomes" id="UP000003250">
    <property type="component" value="Unassembled WGS sequence"/>
</dbReference>